<evidence type="ECO:0000259" key="4">
    <source>
        <dbReference type="PROSITE" id="PS51088"/>
    </source>
</evidence>
<feature type="region of interest" description="Disordered" evidence="3">
    <location>
        <begin position="83"/>
        <end position="145"/>
    </location>
</feature>
<feature type="compositionally biased region" description="Polar residues" evidence="3">
    <location>
        <begin position="97"/>
        <end position="109"/>
    </location>
</feature>
<evidence type="ECO:0000313" key="6">
    <source>
        <dbReference type="Proteomes" id="UP000521872"/>
    </source>
</evidence>
<feature type="domain" description="TEA" evidence="4">
    <location>
        <begin position="36"/>
        <end position="109"/>
    </location>
</feature>
<dbReference type="Pfam" id="PF01285">
    <property type="entry name" value="TEA"/>
    <property type="match status" value="1"/>
</dbReference>
<evidence type="ECO:0000256" key="3">
    <source>
        <dbReference type="SAM" id="MobiDB-lite"/>
    </source>
</evidence>
<feature type="compositionally biased region" description="Basic and acidic residues" evidence="3">
    <location>
        <begin position="110"/>
        <end position="122"/>
    </location>
</feature>
<protein>
    <recommendedName>
        <fullName evidence="4">TEA domain-containing protein</fullName>
    </recommendedName>
</protein>
<feature type="region of interest" description="Disordered" evidence="3">
    <location>
        <begin position="1"/>
        <end position="27"/>
    </location>
</feature>
<dbReference type="PROSITE" id="PS51088">
    <property type="entry name" value="TEA_2"/>
    <property type="match status" value="1"/>
</dbReference>
<feature type="compositionally biased region" description="Low complexity" evidence="3">
    <location>
        <begin position="129"/>
        <end position="143"/>
    </location>
</feature>
<reference evidence="5 6" key="1">
    <citation type="submission" date="2019-12" db="EMBL/GenBank/DDBJ databases">
        <authorList>
            <person name="Floudas D."/>
            <person name="Bentzer J."/>
            <person name="Ahren D."/>
            <person name="Johansson T."/>
            <person name="Persson P."/>
            <person name="Tunlid A."/>
        </authorList>
    </citation>
    <scope>NUCLEOTIDE SEQUENCE [LARGE SCALE GENOMIC DNA]</scope>
    <source>
        <strain evidence="5 6">CBS 102.39</strain>
    </source>
</reference>
<keyword evidence="6" id="KW-1185">Reference proteome</keyword>
<dbReference type="Gene3D" id="6.10.20.40">
    <property type="entry name" value="TEA/ATTS domain"/>
    <property type="match status" value="1"/>
</dbReference>
<feature type="DNA-binding region" description="TEA" evidence="2">
    <location>
        <begin position="36"/>
        <end position="109"/>
    </location>
</feature>
<gene>
    <name evidence="5" type="ORF">D9613_012016</name>
</gene>
<name>A0A8H4VJ19_9AGAR</name>
<proteinExistence type="inferred from homology"/>
<accession>A0A8H4VJ19</accession>
<dbReference type="Proteomes" id="UP000521872">
    <property type="component" value="Unassembled WGS sequence"/>
</dbReference>
<evidence type="ECO:0000313" key="5">
    <source>
        <dbReference type="EMBL" id="KAF4609734.1"/>
    </source>
</evidence>
<dbReference type="SMART" id="SM00426">
    <property type="entry name" value="TEA"/>
    <property type="match status" value="1"/>
</dbReference>
<comment type="caution">
    <text evidence="5">The sequence shown here is derived from an EMBL/GenBank/DDBJ whole genome shotgun (WGS) entry which is preliminary data.</text>
</comment>
<dbReference type="AlphaFoldDB" id="A0A8H4VJ19"/>
<dbReference type="EMBL" id="JAACJL010000060">
    <property type="protein sequence ID" value="KAF4609734.1"/>
    <property type="molecule type" value="Genomic_DNA"/>
</dbReference>
<evidence type="ECO:0000256" key="2">
    <source>
        <dbReference type="PROSITE-ProRule" id="PRU00505"/>
    </source>
</evidence>
<sequence length="473" mass="51619">MHDSTFGNGLSIPANLVSQSDKTGRRSHKMMTVAGRPRKEPVWPPALEEALLEALTIYRPVSKTGRPLRRFTKRNCFISTHIYQKTGKRRTPKQVGSRLQQISESSSNAELKRLITNRDFDNRSPPPSANESASPTSSRSSSTCLNTSDEYTLGSFSDQDSSSEHILSPLFEQPQPLSNPLIHTPPMCSPTFAHDDYAELSRYEDKSADSIALLVELVSSEAASGSSAQLGLDADITDNGINFIVSLESNENQGSYNSFYNARRLSNIPSQSLLYQVPQMAVVSPFLQPEVAYQFSYSVYLDGSTLIHTENATVLSSEATSDYPSGTRIFSTPLLPVYWSKLSKSPTLGRYTVMLDISEAPLNRASFVSQLKPKFSVALNFKSDTSDELPEAQSFYSNATVDEAPLTAGGISACMPLGNAPSLASNAGILSASQYTWFDPSGSYYPLLGDTCSSMASMHDSIDAVAPYTFAQY</sequence>
<dbReference type="InterPro" id="IPR038096">
    <property type="entry name" value="TEA/ATTS_sf"/>
</dbReference>
<evidence type="ECO:0000256" key="1">
    <source>
        <dbReference type="ARBA" id="ARBA00008421"/>
    </source>
</evidence>
<dbReference type="InterPro" id="IPR000818">
    <property type="entry name" value="TEA/ATTS_dom"/>
</dbReference>
<comment type="similarity">
    <text evidence="1">Belongs to the TEC1 family.</text>
</comment>
<dbReference type="GO" id="GO:0003700">
    <property type="term" value="F:DNA-binding transcription factor activity"/>
    <property type="evidence" value="ECO:0007669"/>
    <property type="project" value="InterPro"/>
</dbReference>
<organism evidence="5 6">
    <name type="scientific">Agrocybe pediades</name>
    <dbReference type="NCBI Taxonomy" id="84607"/>
    <lineage>
        <taxon>Eukaryota</taxon>
        <taxon>Fungi</taxon>
        <taxon>Dikarya</taxon>
        <taxon>Basidiomycota</taxon>
        <taxon>Agaricomycotina</taxon>
        <taxon>Agaricomycetes</taxon>
        <taxon>Agaricomycetidae</taxon>
        <taxon>Agaricales</taxon>
        <taxon>Agaricineae</taxon>
        <taxon>Strophariaceae</taxon>
        <taxon>Agrocybe</taxon>
    </lineage>
</organism>